<dbReference type="KEGG" id="sgl:SG0736"/>
<keyword evidence="1" id="KW-1133">Transmembrane helix</keyword>
<evidence type="ECO:0000313" key="2">
    <source>
        <dbReference type="EMBL" id="BAE74011.1"/>
    </source>
</evidence>
<reference evidence="3 5" key="2">
    <citation type="submission" date="2015-05" db="EMBL/GenBank/DDBJ databases">
        <authorList>
            <person name="Goodhead I."/>
        </authorList>
    </citation>
    <scope>NUCLEOTIDE SEQUENCE [LARGE SCALE GENOMIC DNA]</scope>
    <source>
        <strain evidence="3">B4</strain>
        <strain evidence="5">morsitans</strain>
    </source>
</reference>
<dbReference type="Proteomes" id="UP000245838">
    <property type="component" value="Chromosome sggmmb4_Chromosome"/>
</dbReference>
<keyword evidence="1" id="KW-0812">Transmembrane</keyword>
<gene>
    <name evidence="3" type="primary">ydjM_1</name>
    <name evidence="2" type="ordered locus">SG0736</name>
    <name evidence="3" type="ORF">SGGMMB4_01701</name>
</gene>
<dbReference type="PANTHER" id="PTHR35531">
    <property type="entry name" value="INNER MEMBRANE PROTEIN YBCI-RELATED"/>
    <property type="match status" value="1"/>
</dbReference>
<dbReference type="NCBIfam" id="NF008651">
    <property type="entry name" value="PRK11648.1"/>
    <property type="match status" value="1"/>
</dbReference>
<evidence type="ECO:0000313" key="3">
    <source>
        <dbReference type="EMBL" id="CRL44552.1"/>
    </source>
</evidence>
<organism evidence="2 4">
    <name type="scientific">Sodalis glossinidius (strain morsitans)</name>
    <dbReference type="NCBI Taxonomy" id="343509"/>
    <lineage>
        <taxon>Bacteria</taxon>
        <taxon>Pseudomonadati</taxon>
        <taxon>Pseudomonadota</taxon>
        <taxon>Gammaproteobacteria</taxon>
        <taxon>Enterobacterales</taxon>
        <taxon>Bruguierivoracaceae</taxon>
        <taxon>Sodalis</taxon>
    </lineage>
</organism>
<sequence>MTAGGHFIFVLASAIFAKKLELSPALAQGNWGHIIIGGILTCLLPDIDHPKSFLGQRLKWLSIPIAKVFGHRGITHSFLAIVGCSIFLSSDLLSRIIIPIPVDFVHAMIVGYISHVVADMLTPAGIPLLWPYRRRFCMPILNPSKYPKWERIFCVLVLVCAVLYPFDILISNKLWVTDSIQNIWQRVRNNLI</sequence>
<dbReference type="OrthoDB" id="5459053at2"/>
<dbReference type="HOGENOM" id="CLU_097802_2_1_6"/>
<dbReference type="RefSeq" id="WP_011410599.1">
    <property type="nucleotide sequence ID" value="NC_007712.1"/>
</dbReference>
<dbReference type="PIRSF" id="PIRSF030780">
    <property type="entry name" value="Md_memb_hyd_prd"/>
    <property type="match status" value="1"/>
</dbReference>
<dbReference type="AlphaFoldDB" id="Q2NV14"/>
<dbReference type="eggNOG" id="COG1988">
    <property type="taxonomic scope" value="Bacteria"/>
</dbReference>
<keyword evidence="1" id="KW-0472">Membrane</keyword>
<dbReference type="InterPro" id="IPR007404">
    <property type="entry name" value="YdjM-like"/>
</dbReference>
<name>Q2NV14_SODGM</name>
<dbReference type="PANTHER" id="PTHR35531:SF1">
    <property type="entry name" value="INNER MEMBRANE PROTEIN YBCI-RELATED"/>
    <property type="match status" value="1"/>
</dbReference>
<keyword evidence="4" id="KW-1185">Reference proteome</keyword>
<accession>Q2NV14</accession>
<dbReference type="BioCyc" id="SGLO343509:SGP1_RS26750-MONOMER"/>
<proteinExistence type="predicted"/>
<reference evidence="2 4" key="1">
    <citation type="journal article" date="2006" name="Genome Res.">
        <title>Massive genome erosion and functional adaptations provide insights into the symbiotic lifestyle of Sodalis glossinidius in the tsetse host.</title>
        <authorList>
            <person name="Toh H."/>
            <person name="Weiss B.L."/>
            <person name="Perkin S.A.H."/>
            <person name="Yamashita A."/>
            <person name="Oshima K."/>
            <person name="Hattori M."/>
            <person name="Aksoy S."/>
        </authorList>
    </citation>
    <scope>NUCLEOTIDE SEQUENCE [LARGE SCALE GENOMIC DNA]</scope>
    <source>
        <strain evidence="4">morsitans</strain>
        <strain evidence="2">Morsitans</strain>
    </source>
</reference>
<feature type="transmembrane region" description="Helical" evidence="1">
    <location>
        <begin position="77"/>
        <end position="98"/>
    </location>
</feature>
<dbReference type="EMBL" id="AP008232">
    <property type="protein sequence ID" value="BAE74011.1"/>
    <property type="molecule type" value="Genomic_DNA"/>
</dbReference>
<dbReference type="STRING" id="343509.SG0736"/>
<dbReference type="InterPro" id="IPR016956">
    <property type="entry name" value="YdjM"/>
</dbReference>
<feature type="transmembrane region" description="Helical" evidence="1">
    <location>
        <begin position="104"/>
        <end position="130"/>
    </location>
</feature>
<dbReference type="EMBL" id="LN854557">
    <property type="protein sequence ID" value="CRL44552.1"/>
    <property type="molecule type" value="Genomic_DNA"/>
</dbReference>
<evidence type="ECO:0000256" key="1">
    <source>
        <dbReference type="SAM" id="Phobius"/>
    </source>
</evidence>
<evidence type="ECO:0000313" key="5">
    <source>
        <dbReference type="Proteomes" id="UP000245838"/>
    </source>
</evidence>
<dbReference type="Pfam" id="PF04307">
    <property type="entry name" value="YdjM"/>
    <property type="match status" value="1"/>
</dbReference>
<evidence type="ECO:0000313" key="4">
    <source>
        <dbReference type="Proteomes" id="UP000001932"/>
    </source>
</evidence>
<protein>
    <submittedName>
        <fullName evidence="3">Inner membrane protein YdjM</fullName>
    </submittedName>
</protein>
<dbReference type="Proteomes" id="UP000001932">
    <property type="component" value="Chromosome"/>
</dbReference>
<feature type="transmembrane region" description="Helical" evidence="1">
    <location>
        <begin position="151"/>
        <end position="170"/>
    </location>
</feature>